<accession>A0A7W7NXL8</accession>
<keyword evidence="2" id="KW-1185">Reference proteome</keyword>
<dbReference type="RefSeq" id="WP_246381695.1">
    <property type="nucleotide sequence ID" value="NZ_JACHLR010000010.1"/>
</dbReference>
<reference evidence="1 2" key="1">
    <citation type="submission" date="2020-08" db="EMBL/GenBank/DDBJ databases">
        <title>Functional genomics of gut bacteria from endangered species of beetles.</title>
        <authorList>
            <person name="Carlos-Shanley C."/>
        </authorList>
    </citation>
    <scope>NUCLEOTIDE SEQUENCE [LARGE SCALE GENOMIC DNA]</scope>
    <source>
        <strain evidence="1 2">S00245</strain>
    </source>
</reference>
<proteinExistence type="predicted"/>
<comment type="caution">
    <text evidence="1">The sequence shown here is derived from an EMBL/GenBank/DDBJ whole genome shotgun (WGS) entry which is preliminary data.</text>
</comment>
<evidence type="ECO:0000313" key="2">
    <source>
        <dbReference type="Proteomes" id="UP000555448"/>
    </source>
</evidence>
<sequence length="74" mass="8228">MSPQGVALVAEAAALAAGYSPELFSGDSLRAEFLTEAERQNANLFKMEEHSHHPSLAFASTPARPFYDLRRFRF</sequence>
<organism evidence="1 2">
    <name type="scientific">Novosphingobium chloroacetimidivorans</name>
    <dbReference type="NCBI Taxonomy" id="1428314"/>
    <lineage>
        <taxon>Bacteria</taxon>
        <taxon>Pseudomonadati</taxon>
        <taxon>Pseudomonadota</taxon>
        <taxon>Alphaproteobacteria</taxon>
        <taxon>Sphingomonadales</taxon>
        <taxon>Sphingomonadaceae</taxon>
        <taxon>Novosphingobium</taxon>
    </lineage>
</organism>
<dbReference type="EMBL" id="JACHLR010000010">
    <property type="protein sequence ID" value="MBB4859267.1"/>
    <property type="molecule type" value="Genomic_DNA"/>
</dbReference>
<dbReference type="Proteomes" id="UP000555448">
    <property type="component" value="Unassembled WGS sequence"/>
</dbReference>
<name>A0A7W7NXL8_9SPHN</name>
<evidence type="ECO:0000313" key="1">
    <source>
        <dbReference type="EMBL" id="MBB4859267.1"/>
    </source>
</evidence>
<gene>
    <name evidence="1" type="ORF">HNO88_002596</name>
</gene>
<protein>
    <submittedName>
        <fullName evidence="1">Uncharacterized protein</fullName>
    </submittedName>
</protein>
<dbReference type="AlphaFoldDB" id="A0A7W7NXL8"/>